<evidence type="ECO:0000313" key="1">
    <source>
        <dbReference type="Proteomes" id="UP000694888"/>
    </source>
</evidence>
<accession>A0ABM1AAL7</accession>
<proteinExistence type="predicted"/>
<dbReference type="RefSeq" id="XP_012944045.1">
    <property type="nucleotide sequence ID" value="XM_013088591.2"/>
</dbReference>
<dbReference type="Pfam" id="PF14945">
    <property type="entry name" value="LLC1"/>
    <property type="match status" value="1"/>
</dbReference>
<gene>
    <name evidence="2" type="primary">LOC106013292</name>
</gene>
<organism evidence="1 2">
    <name type="scientific">Aplysia californica</name>
    <name type="common">California sea hare</name>
    <dbReference type="NCBI Taxonomy" id="6500"/>
    <lineage>
        <taxon>Eukaryota</taxon>
        <taxon>Metazoa</taxon>
        <taxon>Spiralia</taxon>
        <taxon>Lophotrochozoa</taxon>
        <taxon>Mollusca</taxon>
        <taxon>Gastropoda</taxon>
        <taxon>Heterobranchia</taxon>
        <taxon>Euthyneura</taxon>
        <taxon>Tectipleura</taxon>
        <taxon>Aplysiida</taxon>
        <taxon>Aplysioidea</taxon>
        <taxon>Aplysiidae</taxon>
        <taxon>Aplysia</taxon>
    </lineage>
</organism>
<name>A0ABM1AAL7_APLCA</name>
<dbReference type="Proteomes" id="UP000694888">
    <property type="component" value="Unplaced"/>
</dbReference>
<dbReference type="PANTHER" id="PTHR31909">
    <property type="entry name" value="CHROMOSOME 20 ORF85 FAMILY MEMBER"/>
    <property type="match status" value="1"/>
</dbReference>
<evidence type="ECO:0000313" key="2">
    <source>
        <dbReference type="RefSeq" id="XP_012944045.1"/>
    </source>
</evidence>
<dbReference type="GeneID" id="106013292"/>
<reference evidence="2" key="1">
    <citation type="submission" date="2025-08" db="UniProtKB">
        <authorList>
            <consortium name="RefSeq"/>
        </authorList>
    </citation>
    <scope>IDENTIFICATION</scope>
</reference>
<sequence length="148" mass="16533">MAAPAQGGANKSQGQALAGCNFVAQDQIWKDHVGHETVATKHWPENWEFLTTDYEELVRDQFPNREPDKEKRDAAKKAVKNLIEVPPVTPIDKYLTVLPSTKPVPRTTSGQIGWRSTERPLALERYGGYAKPKGGLVKQLNWPQEGVD</sequence>
<keyword evidence="1" id="KW-1185">Reference proteome</keyword>
<dbReference type="PANTHER" id="PTHR31909:SF3">
    <property type="entry name" value="SIMILAR TO PROTEIN C20ORF85 HOMOLOG"/>
    <property type="match status" value="1"/>
</dbReference>
<dbReference type="InterPro" id="IPR020339">
    <property type="entry name" value="C20orf85-like"/>
</dbReference>
<protein>
    <submittedName>
        <fullName evidence="2">Uncharacterized protein C20orf85</fullName>
    </submittedName>
</protein>